<dbReference type="AlphaFoldDB" id="A0A9P7KSX4"/>
<keyword evidence="3" id="KW-1185">Reference proteome</keyword>
<dbReference type="Pfam" id="PF00646">
    <property type="entry name" value="F-box"/>
    <property type="match status" value="1"/>
</dbReference>
<dbReference type="SUPFAM" id="SSF81383">
    <property type="entry name" value="F-box domain"/>
    <property type="match status" value="1"/>
</dbReference>
<proteinExistence type="predicted"/>
<comment type="caution">
    <text evidence="2">The sequence shown here is derived from an EMBL/GenBank/DDBJ whole genome shotgun (WGS) entry which is preliminary data.</text>
</comment>
<evidence type="ECO:0000313" key="2">
    <source>
        <dbReference type="EMBL" id="KAG5659760.1"/>
    </source>
</evidence>
<organism evidence="2 3">
    <name type="scientific">Fusarium avenaceum</name>
    <dbReference type="NCBI Taxonomy" id="40199"/>
    <lineage>
        <taxon>Eukaryota</taxon>
        <taxon>Fungi</taxon>
        <taxon>Dikarya</taxon>
        <taxon>Ascomycota</taxon>
        <taxon>Pezizomycotina</taxon>
        <taxon>Sordariomycetes</taxon>
        <taxon>Hypocreomycetidae</taxon>
        <taxon>Hypocreales</taxon>
        <taxon>Nectriaceae</taxon>
        <taxon>Fusarium</taxon>
        <taxon>Fusarium tricinctum species complex</taxon>
    </lineage>
</organism>
<dbReference type="EMBL" id="JAGPUO010000011">
    <property type="protein sequence ID" value="KAG5659760.1"/>
    <property type="molecule type" value="Genomic_DNA"/>
</dbReference>
<protein>
    <recommendedName>
        <fullName evidence="1">F-box domain-containing protein</fullName>
    </recommendedName>
</protein>
<name>A0A9P7KSX4_9HYPO</name>
<dbReference type="Proteomes" id="UP000782241">
    <property type="component" value="Unassembled WGS sequence"/>
</dbReference>
<dbReference type="InterPro" id="IPR001810">
    <property type="entry name" value="F-box_dom"/>
</dbReference>
<evidence type="ECO:0000313" key="3">
    <source>
        <dbReference type="Proteomes" id="UP000782241"/>
    </source>
</evidence>
<dbReference type="PROSITE" id="PS50181">
    <property type="entry name" value="FBOX"/>
    <property type="match status" value="1"/>
</dbReference>
<dbReference type="InterPro" id="IPR036047">
    <property type="entry name" value="F-box-like_dom_sf"/>
</dbReference>
<sequence>MEASRRSDQDSEAIIRACTYHRHEFDRLLVQIPKTKLKAPFLQTSFKASSPSGLGILGRLPDELMLMILRELDIVSYLRFRGVNNRARSIATNSKDYKTVVKYGMRGLKALLKVRLGHVFTITGLQQVVVSHECEFCGKFATLLYLITCQRCCFTCLQISSELRTIPIPVPKEFVKAVKKTAGDIEGVCEPKSIVVHGKYSLETWPRVIRPKRLAQARPAIEKLQSLDGSRKIPKRVLDHLPEHQVRNEATHHYCYRYMAATAFPSYDANRDQLEHGVSCKGCQFRLEEYVRETNTSLEPPWGLNDRDRVYSTEEFMCHFRSCKHARKVWAGTLETGEAPSSKFIQDGGTVISHERHELH</sequence>
<reference evidence="2" key="1">
    <citation type="submission" date="2021-04" db="EMBL/GenBank/DDBJ databases">
        <title>Draft genome of Fusarium avenaceum strain F156N33, isolated from an atmospheric sample in Virginia.</title>
        <authorList>
            <person name="Yang S."/>
            <person name="Vinatzer B.A."/>
            <person name="Coleman J."/>
        </authorList>
    </citation>
    <scope>NUCLEOTIDE SEQUENCE</scope>
    <source>
        <strain evidence="2">F156N33</strain>
    </source>
</reference>
<accession>A0A9P7KSX4</accession>
<evidence type="ECO:0000259" key="1">
    <source>
        <dbReference type="PROSITE" id="PS50181"/>
    </source>
</evidence>
<feature type="domain" description="F-box" evidence="1">
    <location>
        <begin position="54"/>
        <end position="100"/>
    </location>
</feature>
<dbReference type="CDD" id="cd09917">
    <property type="entry name" value="F-box_SF"/>
    <property type="match status" value="1"/>
</dbReference>
<gene>
    <name evidence="2" type="ORF">KAF25_002319</name>
</gene>